<keyword evidence="3" id="KW-0813">Transport</keyword>
<keyword evidence="9" id="KW-1133">Transmembrane helix</keyword>
<dbReference type="Pfam" id="PF14537">
    <property type="entry name" value="Cytochrom_c3_2"/>
    <property type="match status" value="1"/>
</dbReference>
<feature type="transmembrane region" description="Helical" evidence="9">
    <location>
        <begin position="12"/>
        <end position="31"/>
    </location>
</feature>
<dbReference type="PANTHER" id="PTHR35038">
    <property type="entry name" value="DISSIMILATORY SULFITE REDUCTASE SIRA"/>
    <property type="match status" value="1"/>
</dbReference>
<keyword evidence="12" id="KW-1185">Reference proteome</keyword>
<feature type="domain" description="Tetrahaem cytochrome" evidence="10">
    <location>
        <begin position="48"/>
        <end position="152"/>
    </location>
</feature>
<evidence type="ECO:0000256" key="5">
    <source>
        <dbReference type="ARBA" id="ARBA00022723"/>
    </source>
</evidence>
<proteinExistence type="predicted"/>
<evidence type="ECO:0000313" key="11">
    <source>
        <dbReference type="EMBL" id="MCH4552845.1"/>
    </source>
</evidence>
<keyword evidence="8" id="KW-0408">Iron</keyword>
<evidence type="ECO:0000256" key="6">
    <source>
        <dbReference type="ARBA" id="ARBA00022729"/>
    </source>
</evidence>
<keyword evidence="5" id="KW-0479">Metal-binding</keyword>
<evidence type="ECO:0000256" key="7">
    <source>
        <dbReference type="ARBA" id="ARBA00022982"/>
    </source>
</evidence>
<comment type="caution">
    <text evidence="11">The sequence shown here is derived from an EMBL/GenBank/DDBJ whole genome shotgun (WGS) entry which is preliminary data.</text>
</comment>
<dbReference type="RefSeq" id="WP_240573232.1">
    <property type="nucleotide sequence ID" value="NZ_CP136709.1"/>
</dbReference>
<protein>
    <submittedName>
        <fullName evidence="11">Cytochrome c3 family protein</fullName>
    </submittedName>
</protein>
<dbReference type="SUPFAM" id="SSF48695">
    <property type="entry name" value="Multiheme cytochromes"/>
    <property type="match status" value="1"/>
</dbReference>
<evidence type="ECO:0000256" key="3">
    <source>
        <dbReference type="ARBA" id="ARBA00022448"/>
    </source>
</evidence>
<evidence type="ECO:0000256" key="9">
    <source>
        <dbReference type="SAM" id="Phobius"/>
    </source>
</evidence>
<evidence type="ECO:0000256" key="8">
    <source>
        <dbReference type="ARBA" id="ARBA00023004"/>
    </source>
</evidence>
<dbReference type="InterPro" id="IPR051829">
    <property type="entry name" value="Multiheme_Cytochr_ET"/>
</dbReference>
<keyword evidence="6" id="KW-0732">Signal</keyword>
<comment type="cofactor">
    <cofactor evidence="1">
        <name>heme c</name>
        <dbReference type="ChEBI" id="CHEBI:61717"/>
    </cofactor>
</comment>
<gene>
    <name evidence="11" type="ORF">MKW35_09450</name>
</gene>
<evidence type="ECO:0000256" key="4">
    <source>
        <dbReference type="ARBA" id="ARBA00022617"/>
    </source>
</evidence>
<dbReference type="PANTHER" id="PTHR35038:SF10">
    <property type="entry name" value="HIGH-MOLECULAR-WEIGHT CYTOCHROME C"/>
    <property type="match status" value="1"/>
</dbReference>
<keyword evidence="9" id="KW-0472">Membrane</keyword>
<keyword evidence="4" id="KW-0349">Heme</keyword>
<dbReference type="EMBL" id="JAKVQD010000003">
    <property type="protein sequence ID" value="MCH4552845.1"/>
    <property type="molecule type" value="Genomic_DNA"/>
</dbReference>
<keyword evidence="9" id="KW-0812">Transmembrane</keyword>
<evidence type="ECO:0000256" key="1">
    <source>
        <dbReference type="ARBA" id="ARBA00001926"/>
    </source>
</evidence>
<evidence type="ECO:0000259" key="10">
    <source>
        <dbReference type="Pfam" id="PF14537"/>
    </source>
</evidence>
<dbReference type="Proteomes" id="UP001156141">
    <property type="component" value="Unassembled WGS sequence"/>
</dbReference>
<dbReference type="Gene3D" id="3.90.10.10">
    <property type="entry name" value="Cytochrome C3"/>
    <property type="match status" value="1"/>
</dbReference>
<organism evidence="11 12">
    <name type="scientific">Aestuariibaculum lutulentum</name>
    <dbReference type="NCBI Taxonomy" id="2920935"/>
    <lineage>
        <taxon>Bacteria</taxon>
        <taxon>Pseudomonadati</taxon>
        <taxon>Bacteroidota</taxon>
        <taxon>Flavobacteriia</taxon>
        <taxon>Flavobacteriales</taxon>
        <taxon>Flavobacteriaceae</taxon>
    </lineage>
</organism>
<evidence type="ECO:0000313" key="12">
    <source>
        <dbReference type="Proteomes" id="UP001156141"/>
    </source>
</evidence>
<name>A0ABS9RIS1_9FLAO</name>
<sequence>MFKVNPLRKRQIIGGVFGLLLGGFIFFVLTLDASEKYVSIGPMNTGHSDMSCVVCHADAKGNLWQQVQSNISHSFGFRKTGVDFGTKDVTVDNCLQCHDRPNDRHPSYRFSEPRFSDAIKVIDATTCITCHSEHHEERVSVPTADYCMNCHQDLEVENDPLDISHAMLIAKEEWTTCIQCHDFHGNHKYEVATRLKDTIPMLTIEKYFQGGADPYGDDKKYIGLSELEWLEQFKNKINK</sequence>
<comment type="subcellular location">
    <subcellularLocation>
        <location evidence="2">Cell envelope</location>
    </subcellularLocation>
</comment>
<reference evidence="11" key="1">
    <citation type="submission" date="2022-02" db="EMBL/GenBank/DDBJ databases">
        <title>Aestuariibaculum sp., a marine bacterium isolated from sediment in Guangxi.</title>
        <authorList>
            <person name="Ying J."/>
        </authorList>
    </citation>
    <scope>NUCLEOTIDE SEQUENCE</scope>
    <source>
        <strain evidence="11">L182</strain>
    </source>
</reference>
<keyword evidence="7" id="KW-0249">Electron transport</keyword>
<dbReference type="InterPro" id="IPR012286">
    <property type="entry name" value="Tetrahaem_cytochrome"/>
</dbReference>
<evidence type="ECO:0000256" key="2">
    <source>
        <dbReference type="ARBA" id="ARBA00004196"/>
    </source>
</evidence>
<dbReference type="InterPro" id="IPR036280">
    <property type="entry name" value="Multihaem_cyt_sf"/>
</dbReference>
<accession>A0ABS9RIS1</accession>